<keyword evidence="2" id="KW-0808">Transferase</keyword>
<keyword evidence="3" id="KW-1185">Reference proteome</keyword>
<feature type="domain" description="Glycosyl transferase family 25" evidence="1">
    <location>
        <begin position="9"/>
        <end position="187"/>
    </location>
</feature>
<dbReference type="RefSeq" id="WP_148749686.1">
    <property type="nucleotide sequence ID" value="NZ_VSSR01000009.1"/>
</dbReference>
<dbReference type="CDD" id="cd06532">
    <property type="entry name" value="Glyco_transf_25"/>
    <property type="match status" value="1"/>
</dbReference>
<dbReference type="InterPro" id="IPR002654">
    <property type="entry name" value="Glyco_trans_25"/>
</dbReference>
<organism evidence="2 3">
    <name type="scientific">Bradyrhizobium cytisi</name>
    <dbReference type="NCBI Taxonomy" id="515489"/>
    <lineage>
        <taxon>Bacteria</taxon>
        <taxon>Pseudomonadati</taxon>
        <taxon>Pseudomonadota</taxon>
        <taxon>Alphaproteobacteria</taxon>
        <taxon>Hyphomicrobiales</taxon>
        <taxon>Nitrobacteraceae</taxon>
        <taxon>Bradyrhizobium</taxon>
    </lineage>
</organism>
<gene>
    <name evidence="2" type="ORF">FXB38_05115</name>
</gene>
<dbReference type="OrthoDB" id="259382at2"/>
<reference evidence="2 3" key="1">
    <citation type="submission" date="2019-08" db="EMBL/GenBank/DDBJ databases">
        <title>Bradyrhizobium hipponensis sp. nov., a rhizobium isolated from a Lupinus angustifolius root nodule in Tunisia.</title>
        <authorList>
            <person name="Off K."/>
            <person name="Rejili M."/>
            <person name="Mars M."/>
            <person name="Brachmann A."/>
            <person name="Marin M."/>
        </authorList>
    </citation>
    <scope>NUCLEOTIDE SEQUENCE [LARGE SCALE GENOMIC DNA]</scope>
    <source>
        <strain evidence="2 3">CTAW11</strain>
    </source>
</reference>
<comment type="caution">
    <text evidence="2">The sequence shown here is derived from an EMBL/GenBank/DDBJ whole genome shotgun (WGS) entry which is preliminary data.</text>
</comment>
<dbReference type="GO" id="GO:0016740">
    <property type="term" value="F:transferase activity"/>
    <property type="evidence" value="ECO:0007669"/>
    <property type="project" value="UniProtKB-KW"/>
</dbReference>
<proteinExistence type="predicted"/>
<name>A0A5S4WYN1_9BRAD</name>
<dbReference type="EMBL" id="VSSR01000009">
    <property type="protein sequence ID" value="TYL87184.1"/>
    <property type="molecule type" value="Genomic_DNA"/>
</dbReference>
<evidence type="ECO:0000313" key="2">
    <source>
        <dbReference type="EMBL" id="TYL87184.1"/>
    </source>
</evidence>
<evidence type="ECO:0000313" key="3">
    <source>
        <dbReference type="Proteomes" id="UP000324853"/>
    </source>
</evidence>
<dbReference type="Pfam" id="PF01755">
    <property type="entry name" value="Glyco_transf_25"/>
    <property type="match status" value="1"/>
</dbReference>
<dbReference type="AlphaFoldDB" id="A0A5S4WYN1"/>
<protein>
    <submittedName>
        <fullName evidence="2">Glycosyltransferase family 25 protein</fullName>
    </submittedName>
</protein>
<dbReference type="Proteomes" id="UP000324853">
    <property type="component" value="Unassembled WGS sequence"/>
</dbReference>
<evidence type="ECO:0000259" key="1">
    <source>
        <dbReference type="Pfam" id="PF01755"/>
    </source>
</evidence>
<accession>A0A5S4WYN1</accession>
<sequence length="274" mass="31209">MMANETDIPIFIINLTRDKERWESIRTFMVRAGLPYCRFSAIDGKRKLSLIRSVIRRDFINTKIGRPLTTGEICCTLSHMGILRRMVRQNIDRAVILEDDAEFSDSFVEFYRTELPHYLARCDVVKLEGIFYDHTSRTGPVISAGKFTKLIVPLNPTLGSAGYAVNLRGAKALLDRLSVLDWPTDHLLVGYEGYSATFGEIRPLLIQQAPVVSNIEIDRRKEWDQSKADTSTINKLRRRAGWLGRALHRPIVMARNVLHAKFGRGVRRTPAQAL</sequence>